<dbReference type="InterPro" id="IPR010310">
    <property type="entry name" value="T7SS_ESAT-6-like"/>
</dbReference>
<gene>
    <name evidence="2" type="ORF">LKD28_13245</name>
</gene>
<sequence>MALDVRYGEIRSEVIAKLETQKGEMENLLDKLSNTVETLPSVMEGQALQAYMDKYEKIVKTIYSKLNVNLGDFSQQLESVCQQFENLDDDMKTQLS</sequence>
<dbReference type="EMBL" id="JAJEQT010000013">
    <property type="protein sequence ID" value="MCC2219973.1"/>
    <property type="molecule type" value="Genomic_DNA"/>
</dbReference>
<dbReference type="Gene3D" id="1.10.287.1060">
    <property type="entry name" value="ESAT-6-like"/>
    <property type="match status" value="1"/>
</dbReference>
<feature type="coiled-coil region" evidence="1">
    <location>
        <begin position="11"/>
        <end position="38"/>
    </location>
</feature>
<evidence type="ECO:0000313" key="2">
    <source>
        <dbReference type="EMBL" id="MCC2219973.1"/>
    </source>
</evidence>
<organism evidence="2 3">
    <name type="scientific">Coprococcus hominis</name>
    <name type="common">ex Arizal et al. 2022</name>
    <dbReference type="NCBI Taxonomy" id="2881262"/>
    <lineage>
        <taxon>Bacteria</taxon>
        <taxon>Bacillati</taxon>
        <taxon>Bacillota</taxon>
        <taxon>Clostridia</taxon>
        <taxon>Lachnospirales</taxon>
        <taxon>Lachnospiraceae</taxon>
        <taxon>Coprococcus</taxon>
    </lineage>
</organism>
<dbReference type="Proteomes" id="UP001198495">
    <property type="component" value="Unassembled WGS sequence"/>
</dbReference>
<reference evidence="2 3" key="1">
    <citation type="submission" date="2021-10" db="EMBL/GenBank/DDBJ databases">
        <title>Anaerobic single-cell dispensing facilitates the cultivation of human gut bacteria.</title>
        <authorList>
            <person name="Afrizal A."/>
        </authorList>
    </citation>
    <scope>NUCLEOTIDE SEQUENCE [LARGE SCALE GENOMIC DNA]</scope>
    <source>
        <strain evidence="2 3">CLA-AA-H212</strain>
    </source>
</reference>
<dbReference type="SUPFAM" id="SSF140453">
    <property type="entry name" value="EsxAB dimer-like"/>
    <property type="match status" value="1"/>
</dbReference>
<proteinExistence type="predicted"/>
<dbReference type="RefSeq" id="WP_227573629.1">
    <property type="nucleotide sequence ID" value="NZ_JAJEQT010000013.1"/>
</dbReference>
<evidence type="ECO:0000313" key="3">
    <source>
        <dbReference type="Proteomes" id="UP001198495"/>
    </source>
</evidence>
<comment type="caution">
    <text evidence="2">The sequence shown here is derived from an EMBL/GenBank/DDBJ whole genome shotgun (WGS) entry which is preliminary data.</text>
</comment>
<accession>A0ABS8FTS9</accession>
<evidence type="ECO:0000256" key="1">
    <source>
        <dbReference type="SAM" id="Coils"/>
    </source>
</evidence>
<keyword evidence="1" id="KW-0175">Coiled coil</keyword>
<name>A0ABS8FTS9_9FIRM</name>
<protein>
    <submittedName>
        <fullName evidence="2">WXG100 family type VII secretion target</fullName>
    </submittedName>
</protein>
<dbReference type="Pfam" id="PF06013">
    <property type="entry name" value="WXG100"/>
    <property type="match status" value="1"/>
</dbReference>
<keyword evidence="3" id="KW-1185">Reference proteome</keyword>
<dbReference type="InterPro" id="IPR036689">
    <property type="entry name" value="ESAT-6-like_sf"/>
</dbReference>